<dbReference type="GO" id="GO:0046872">
    <property type="term" value="F:metal ion binding"/>
    <property type="evidence" value="ECO:0007669"/>
    <property type="project" value="UniProtKB-KW"/>
</dbReference>
<dbReference type="AlphaFoldDB" id="A0A239WER2"/>
<feature type="binding site" evidence="10">
    <location>
        <position position="270"/>
    </location>
    <ligand>
        <name>Zn(2+)</name>
        <dbReference type="ChEBI" id="CHEBI:29105"/>
    </ligand>
</feature>
<evidence type="ECO:0000256" key="8">
    <source>
        <dbReference type="ARBA" id="ARBA00022884"/>
    </source>
</evidence>
<keyword evidence="14" id="KW-1185">Reference proteome</keyword>
<dbReference type="GO" id="GO:0019843">
    <property type="term" value="F:rRNA binding"/>
    <property type="evidence" value="ECO:0007669"/>
    <property type="project" value="UniProtKB-KW"/>
</dbReference>
<feature type="domain" description="CP-type G" evidence="12">
    <location>
        <begin position="70"/>
        <end position="241"/>
    </location>
</feature>
<dbReference type="InterPro" id="IPR030378">
    <property type="entry name" value="G_CP_dom"/>
</dbReference>
<organism evidence="13 14">
    <name type="scientific">Chryseobacterium taklimakanense</name>
    <dbReference type="NCBI Taxonomy" id="536441"/>
    <lineage>
        <taxon>Bacteria</taxon>
        <taxon>Pseudomonadati</taxon>
        <taxon>Bacteroidota</taxon>
        <taxon>Flavobacteriia</taxon>
        <taxon>Flavobacteriales</taxon>
        <taxon>Weeksellaceae</taxon>
        <taxon>Chryseobacterium group</taxon>
        <taxon>Chryseobacterium</taxon>
    </lineage>
</organism>
<dbReference type="GO" id="GO:0042274">
    <property type="term" value="P:ribosomal small subunit biogenesis"/>
    <property type="evidence" value="ECO:0007669"/>
    <property type="project" value="UniProtKB-UniRule"/>
</dbReference>
<keyword evidence="4 10" id="KW-0699">rRNA-binding</keyword>
<feature type="binding site" evidence="10">
    <location>
        <begin position="183"/>
        <end position="191"/>
    </location>
    <ligand>
        <name>GTP</name>
        <dbReference type="ChEBI" id="CHEBI:37565"/>
    </ligand>
</feature>
<dbReference type="Gene3D" id="2.40.50.140">
    <property type="entry name" value="Nucleic acid-binding proteins"/>
    <property type="match status" value="1"/>
</dbReference>
<keyword evidence="2 10" id="KW-0690">Ribosome biogenesis</keyword>
<dbReference type="PROSITE" id="PS51721">
    <property type="entry name" value="G_CP"/>
    <property type="match status" value="1"/>
</dbReference>
<keyword evidence="5 10" id="KW-0547">Nucleotide-binding</keyword>
<dbReference type="PROSITE" id="PS50936">
    <property type="entry name" value="ENGC_GTPASE"/>
    <property type="match status" value="1"/>
</dbReference>
<dbReference type="GO" id="GO:0003924">
    <property type="term" value="F:GTPase activity"/>
    <property type="evidence" value="ECO:0007669"/>
    <property type="project" value="UniProtKB-UniRule"/>
</dbReference>
<comment type="subunit">
    <text evidence="10">Monomer. Associates with 30S ribosomal subunit, binds 16S rRNA.</text>
</comment>
<dbReference type="Gene3D" id="1.10.40.50">
    <property type="entry name" value="Probable gtpase engc, domain 3"/>
    <property type="match status" value="1"/>
</dbReference>
<evidence type="ECO:0000256" key="7">
    <source>
        <dbReference type="ARBA" id="ARBA00022833"/>
    </source>
</evidence>
<dbReference type="CDD" id="cd04466">
    <property type="entry name" value="S1_YloQ_GTPase"/>
    <property type="match status" value="1"/>
</dbReference>
<dbReference type="Pfam" id="PF03193">
    <property type="entry name" value="RsgA_GTPase"/>
    <property type="match status" value="1"/>
</dbReference>
<dbReference type="InterPro" id="IPR004881">
    <property type="entry name" value="Ribosome_biogen_GTPase_RsgA"/>
</dbReference>
<dbReference type="InterPro" id="IPR027417">
    <property type="entry name" value="P-loop_NTPase"/>
</dbReference>
<keyword evidence="1 10" id="KW-0963">Cytoplasm</keyword>
<protein>
    <recommendedName>
        <fullName evidence="10">Small ribosomal subunit biogenesis GTPase RsgA</fullName>
        <ecNumber evidence="10">3.6.1.-</ecNumber>
    </recommendedName>
</protein>
<proteinExistence type="inferred from homology"/>
<evidence type="ECO:0000256" key="3">
    <source>
        <dbReference type="ARBA" id="ARBA00022723"/>
    </source>
</evidence>
<keyword evidence="3 10" id="KW-0479">Metal-binding</keyword>
<evidence type="ECO:0000256" key="10">
    <source>
        <dbReference type="HAMAP-Rule" id="MF_01820"/>
    </source>
</evidence>
<feature type="binding site" evidence="10">
    <location>
        <position position="272"/>
    </location>
    <ligand>
        <name>Zn(2+)</name>
        <dbReference type="ChEBI" id="CHEBI:29105"/>
    </ligand>
</feature>
<name>A0A239WER2_9FLAO</name>
<feature type="binding site" evidence="10">
    <location>
        <position position="278"/>
    </location>
    <ligand>
        <name>Zn(2+)</name>
        <dbReference type="ChEBI" id="CHEBI:29105"/>
    </ligand>
</feature>
<dbReference type="PANTHER" id="PTHR32120:SF11">
    <property type="entry name" value="SMALL RIBOSOMAL SUBUNIT BIOGENESIS GTPASE RSGA 1, MITOCHONDRIAL-RELATED"/>
    <property type="match status" value="1"/>
</dbReference>
<keyword evidence="9 10" id="KW-0342">GTP-binding</keyword>
<evidence type="ECO:0000256" key="1">
    <source>
        <dbReference type="ARBA" id="ARBA00022490"/>
    </source>
</evidence>
<dbReference type="Pfam" id="PF16745">
    <property type="entry name" value="RsgA_N"/>
    <property type="match status" value="1"/>
</dbReference>
<feature type="domain" description="EngC GTPase" evidence="11">
    <location>
        <begin position="89"/>
        <end position="239"/>
    </location>
</feature>
<evidence type="ECO:0000259" key="12">
    <source>
        <dbReference type="PROSITE" id="PS51721"/>
    </source>
</evidence>
<dbReference type="GO" id="GO:0005737">
    <property type="term" value="C:cytoplasm"/>
    <property type="evidence" value="ECO:0007669"/>
    <property type="project" value="UniProtKB-SubCell"/>
</dbReference>
<dbReference type="HAMAP" id="MF_01820">
    <property type="entry name" value="GTPase_RsgA"/>
    <property type="match status" value="1"/>
</dbReference>
<evidence type="ECO:0000313" key="14">
    <source>
        <dbReference type="Proteomes" id="UP000215196"/>
    </source>
</evidence>
<dbReference type="InterPro" id="IPR010914">
    <property type="entry name" value="RsgA_GTPase_dom"/>
</dbReference>
<dbReference type="EMBL" id="LT906465">
    <property type="protein sequence ID" value="SNV32669.1"/>
    <property type="molecule type" value="Genomic_DNA"/>
</dbReference>
<accession>A0A239WER2</accession>
<comment type="subcellular location">
    <subcellularLocation>
        <location evidence="10">Cytoplasm</location>
    </subcellularLocation>
</comment>
<keyword evidence="8 10" id="KW-0694">RNA-binding</keyword>
<reference evidence="13 14" key="1">
    <citation type="submission" date="2017-06" db="EMBL/GenBank/DDBJ databases">
        <authorList>
            <consortium name="Pathogen Informatics"/>
        </authorList>
    </citation>
    <scope>NUCLEOTIDE SEQUENCE [LARGE SCALE GENOMIC DNA]</scope>
    <source>
        <strain evidence="13 14">NCTC13490</strain>
    </source>
</reference>
<keyword evidence="6 10" id="KW-0378">Hydrolase</keyword>
<dbReference type="InterPro" id="IPR012340">
    <property type="entry name" value="NA-bd_OB-fold"/>
</dbReference>
<evidence type="ECO:0000256" key="5">
    <source>
        <dbReference type="ARBA" id="ARBA00022741"/>
    </source>
</evidence>
<evidence type="ECO:0000256" key="4">
    <source>
        <dbReference type="ARBA" id="ARBA00022730"/>
    </source>
</evidence>
<dbReference type="KEGG" id="ctak:4412677_00160"/>
<dbReference type="Gene3D" id="3.40.50.300">
    <property type="entry name" value="P-loop containing nucleotide triphosphate hydrolases"/>
    <property type="match status" value="1"/>
</dbReference>
<dbReference type="NCBIfam" id="TIGR00157">
    <property type="entry name" value="ribosome small subunit-dependent GTPase A"/>
    <property type="match status" value="1"/>
</dbReference>
<dbReference type="GO" id="GO:0005525">
    <property type="term" value="F:GTP binding"/>
    <property type="evidence" value="ECO:0007669"/>
    <property type="project" value="UniProtKB-UniRule"/>
</dbReference>
<dbReference type="PANTHER" id="PTHR32120">
    <property type="entry name" value="SMALL RIBOSOMAL SUBUNIT BIOGENESIS GTPASE RSGA"/>
    <property type="match status" value="1"/>
</dbReference>
<feature type="binding site" evidence="10">
    <location>
        <begin position="129"/>
        <end position="132"/>
    </location>
    <ligand>
        <name>GTP</name>
        <dbReference type="ChEBI" id="CHEBI:37565"/>
    </ligand>
</feature>
<gene>
    <name evidence="10 13" type="primary">rsgA</name>
    <name evidence="13" type="ORF">SAMEA4412677_00160</name>
</gene>
<dbReference type="EC" id="3.6.1.-" evidence="10"/>
<dbReference type="SUPFAM" id="SSF50249">
    <property type="entry name" value="Nucleic acid-binding proteins"/>
    <property type="match status" value="1"/>
</dbReference>
<dbReference type="SUPFAM" id="SSF52540">
    <property type="entry name" value="P-loop containing nucleoside triphosphate hydrolases"/>
    <property type="match status" value="1"/>
</dbReference>
<keyword evidence="7 10" id="KW-0862">Zinc</keyword>
<dbReference type="CDD" id="cd01854">
    <property type="entry name" value="YjeQ_EngC"/>
    <property type="match status" value="1"/>
</dbReference>
<dbReference type="Proteomes" id="UP000215196">
    <property type="component" value="Chromosome 1"/>
</dbReference>
<dbReference type="InterPro" id="IPR031944">
    <property type="entry name" value="RsgA_N"/>
</dbReference>
<feature type="binding site" evidence="10">
    <location>
        <position position="265"/>
    </location>
    <ligand>
        <name>Zn(2+)</name>
        <dbReference type="ChEBI" id="CHEBI:29105"/>
    </ligand>
</feature>
<dbReference type="RefSeq" id="WP_095069465.1">
    <property type="nucleotide sequence ID" value="NZ_LT906465.1"/>
</dbReference>
<evidence type="ECO:0000259" key="11">
    <source>
        <dbReference type="PROSITE" id="PS50936"/>
    </source>
</evidence>
<comment type="similarity">
    <text evidence="10">Belongs to the TRAFAC class YlqF/YawG GTPase family. RsgA subfamily.</text>
</comment>
<comment type="cofactor">
    <cofactor evidence="10">
        <name>Zn(2+)</name>
        <dbReference type="ChEBI" id="CHEBI:29105"/>
    </cofactor>
    <text evidence="10">Binds 1 zinc ion per subunit.</text>
</comment>
<evidence type="ECO:0000256" key="6">
    <source>
        <dbReference type="ARBA" id="ARBA00022801"/>
    </source>
</evidence>
<evidence type="ECO:0000313" key="13">
    <source>
        <dbReference type="EMBL" id="SNV32669.1"/>
    </source>
</evidence>
<evidence type="ECO:0000256" key="2">
    <source>
        <dbReference type="ARBA" id="ARBA00022517"/>
    </source>
</evidence>
<evidence type="ECO:0000256" key="9">
    <source>
        <dbReference type="ARBA" id="ARBA00023134"/>
    </source>
</evidence>
<comment type="function">
    <text evidence="10">One of several proteins that assist in the late maturation steps of the functional core of the 30S ribosomal subunit. Helps release RbfA from mature subunits. May play a role in the assembly of ribosomal proteins into the subunit. Circularly permuted GTPase that catalyzes slow GTP hydrolysis, GTPase activity is stimulated by the 30S ribosomal subunit.</text>
</comment>
<sequence>MAYKGLIIKSTGSWYQVMDTETKTVFEARIRGKFKLVKSRLTNPLAVGDLVEFQLEQDDIAWITKIEPRKNYLIRKSVNLSKEAHIIASNIDLACFIFTLKHPETSLGFLDRFLACCEAYNITPLLLFNKMDMLDDEETDIVKDIVSVYENIGYQTLEISSYSKFNLPVLQERIQNKTSVFFGHSGSGKSTLVNALQPDLNLKTGEISETHRKGKHTTTFAQMYFWDFGGAVIDTPGVREFAMIDVEKEEIQHYFPEIFATGRDCRFHNCMHINEPKCAVLDGLEAGTIEESRYVTYLKLMEEAEAQASDSRFA</sequence>